<dbReference type="Proteomes" id="UP000232229">
    <property type="component" value="Chromosome"/>
</dbReference>
<dbReference type="CDD" id="cd06257">
    <property type="entry name" value="DnaJ"/>
    <property type="match status" value="1"/>
</dbReference>
<dbReference type="Gene3D" id="1.10.287.110">
    <property type="entry name" value="DnaJ domain"/>
    <property type="match status" value="1"/>
</dbReference>
<dbReference type="PRINTS" id="PR00625">
    <property type="entry name" value="JDOMAIN"/>
</dbReference>
<dbReference type="RefSeq" id="WP_027875338.1">
    <property type="nucleotide sequence ID" value="NZ_CP023173.1"/>
</dbReference>
<dbReference type="GO" id="GO:0051087">
    <property type="term" value="F:protein-folding chaperone binding"/>
    <property type="evidence" value="ECO:0007669"/>
    <property type="project" value="TreeGrafter"/>
</dbReference>
<evidence type="ECO:0000259" key="2">
    <source>
        <dbReference type="PROSITE" id="PS50076"/>
    </source>
</evidence>
<dbReference type="GO" id="GO:0051787">
    <property type="term" value="F:misfolded protein binding"/>
    <property type="evidence" value="ECO:0007669"/>
    <property type="project" value="TreeGrafter"/>
</dbReference>
<dbReference type="AlphaFoldDB" id="A0A249SN23"/>
<dbReference type="EMBL" id="CP023173">
    <property type="protein sequence ID" value="ASZ09056.1"/>
    <property type="molecule type" value="Genomic_DNA"/>
</dbReference>
<accession>A0A249SN23</accession>
<dbReference type="PANTHER" id="PTHR44360:SF1">
    <property type="entry name" value="DNAJ HOMOLOG SUBFAMILY B MEMBER 9"/>
    <property type="match status" value="1"/>
</dbReference>
<feature type="domain" description="J" evidence="2">
    <location>
        <begin position="161"/>
        <end position="216"/>
    </location>
</feature>
<dbReference type="PANTHER" id="PTHR44360">
    <property type="entry name" value="DNAJ HOMOLOG SUBFAMILY B MEMBER 9"/>
    <property type="match status" value="1"/>
</dbReference>
<evidence type="ECO:0000313" key="4">
    <source>
        <dbReference type="Proteomes" id="UP000232229"/>
    </source>
</evidence>
<sequence>MLKNTDFINNLKIQEQPKEELLFLYEHLSTKSINLMNKFSFELDNMKNVANIQEEPFFNTIESELKLKVFMKQNIIENRIQNIDENFNEIDLKKLEQLINEIIYKLNENYVYSLKKVKEYVLTNYEINFADIEIETKTNKKKFEDFSHNNILKANSTNNFWSYEILGINLNATDAQIKQAYKALAKKYHPDNNKDPEAEEIMKLINKAYNILKGKE</sequence>
<dbReference type="KEGG" id="mchc:CK556_01630"/>
<reference evidence="3 4" key="1">
    <citation type="submission" date="2017-08" db="EMBL/GenBank/DDBJ databases">
        <title>Complete Genome Sequence of Mesoplasma chauliocola.</title>
        <authorList>
            <person name="Knight T.F.Jr."/>
            <person name="Citino T."/>
        </authorList>
    </citation>
    <scope>NUCLEOTIDE SEQUENCE [LARGE SCALE GENOMIC DNA]</scope>
    <source>
        <strain evidence="3 4">CHPA-2</strain>
    </source>
</reference>
<gene>
    <name evidence="3" type="ORF">CK556_01630</name>
</gene>
<dbReference type="SUPFAM" id="SSF46565">
    <property type="entry name" value="Chaperone J-domain"/>
    <property type="match status" value="1"/>
</dbReference>
<organism evidence="3 4">
    <name type="scientific">Mesoplasma chauliocola</name>
    <dbReference type="NCBI Taxonomy" id="216427"/>
    <lineage>
        <taxon>Bacteria</taxon>
        <taxon>Bacillati</taxon>
        <taxon>Mycoplasmatota</taxon>
        <taxon>Mollicutes</taxon>
        <taxon>Entomoplasmatales</taxon>
        <taxon>Entomoplasmataceae</taxon>
        <taxon>Mesoplasma</taxon>
    </lineage>
</organism>
<evidence type="ECO:0000256" key="1">
    <source>
        <dbReference type="ARBA" id="ARBA00023186"/>
    </source>
</evidence>
<name>A0A249SN23_9MOLU</name>
<proteinExistence type="predicted"/>
<keyword evidence="1" id="KW-0143">Chaperone</keyword>
<protein>
    <recommendedName>
        <fullName evidence="2">J domain-containing protein</fullName>
    </recommendedName>
</protein>
<evidence type="ECO:0000313" key="3">
    <source>
        <dbReference type="EMBL" id="ASZ09056.1"/>
    </source>
</evidence>
<dbReference type="InterPro" id="IPR051948">
    <property type="entry name" value="Hsp70_co-chaperone_J-domain"/>
</dbReference>
<keyword evidence="4" id="KW-1185">Reference proteome</keyword>
<dbReference type="Pfam" id="PF00226">
    <property type="entry name" value="DnaJ"/>
    <property type="match status" value="1"/>
</dbReference>
<dbReference type="InterPro" id="IPR001623">
    <property type="entry name" value="DnaJ_domain"/>
</dbReference>
<dbReference type="InterPro" id="IPR036869">
    <property type="entry name" value="J_dom_sf"/>
</dbReference>
<dbReference type="SMART" id="SM00271">
    <property type="entry name" value="DnaJ"/>
    <property type="match status" value="1"/>
</dbReference>
<dbReference type="PROSITE" id="PS50076">
    <property type="entry name" value="DNAJ_2"/>
    <property type="match status" value="1"/>
</dbReference>
<dbReference type="GO" id="GO:0036503">
    <property type="term" value="P:ERAD pathway"/>
    <property type="evidence" value="ECO:0007669"/>
    <property type="project" value="TreeGrafter"/>
</dbReference>
<dbReference type="STRING" id="1336232.GCA_000518825_00280"/>